<evidence type="ECO:0000313" key="1">
    <source>
        <dbReference type="EMBL" id="EMI24272.1"/>
    </source>
</evidence>
<dbReference type="AlphaFoldDB" id="M5S9E0"/>
<evidence type="ECO:0000313" key="2">
    <source>
        <dbReference type="Proteomes" id="UP000011996"/>
    </source>
</evidence>
<name>M5S9E0_9BACT</name>
<dbReference type="Proteomes" id="UP000011996">
    <property type="component" value="Unassembled WGS sequence"/>
</dbReference>
<dbReference type="EMBL" id="ANOF01000162">
    <property type="protein sequence ID" value="EMI24272.1"/>
    <property type="molecule type" value="Genomic_DNA"/>
</dbReference>
<comment type="caution">
    <text evidence="1">The sequence shown here is derived from an EMBL/GenBank/DDBJ whole genome shotgun (WGS) entry which is preliminary data.</text>
</comment>
<accession>M5S9E0</accession>
<dbReference type="STRING" id="1263868.RESH_05097"/>
<dbReference type="PATRIC" id="fig|1263868.3.peg.5541"/>
<protein>
    <submittedName>
        <fullName evidence="1">Uncharacterized protein</fullName>
    </submittedName>
</protein>
<sequence length="57" mass="6296">MVNDSPSPFVVCMIVVDHCLLAFDPFREAVLIPRATGANAKRLTWSCPIIPADLRKV</sequence>
<proteinExistence type="predicted"/>
<organism evidence="1 2">
    <name type="scientific">Rhodopirellula europaea SH398</name>
    <dbReference type="NCBI Taxonomy" id="1263868"/>
    <lineage>
        <taxon>Bacteria</taxon>
        <taxon>Pseudomonadati</taxon>
        <taxon>Planctomycetota</taxon>
        <taxon>Planctomycetia</taxon>
        <taxon>Pirellulales</taxon>
        <taxon>Pirellulaceae</taxon>
        <taxon>Rhodopirellula</taxon>
    </lineage>
</organism>
<gene>
    <name evidence="1" type="ORF">RESH_05097</name>
</gene>
<reference evidence="1 2" key="1">
    <citation type="journal article" date="2013" name="Mar. Genomics">
        <title>Expression of sulfatases in Rhodopirellula baltica and the diversity of sulfatases in the genus Rhodopirellula.</title>
        <authorList>
            <person name="Wegner C.E."/>
            <person name="Richter-Heitmann T."/>
            <person name="Klindworth A."/>
            <person name="Klockow C."/>
            <person name="Richter M."/>
            <person name="Achstetter T."/>
            <person name="Glockner F.O."/>
            <person name="Harder J."/>
        </authorList>
    </citation>
    <scope>NUCLEOTIDE SEQUENCE [LARGE SCALE GENOMIC DNA]</scope>
    <source>
        <strain evidence="1 2">SH398</strain>
    </source>
</reference>